<organism evidence="2 3">
    <name type="scientific">Brassica cretica</name>
    <name type="common">Mustard</name>
    <dbReference type="NCBI Taxonomy" id="69181"/>
    <lineage>
        <taxon>Eukaryota</taxon>
        <taxon>Viridiplantae</taxon>
        <taxon>Streptophyta</taxon>
        <taxon>Embryophyta</taxon>
        <taxon>Tracheophyta</taxon>
        <taxon>Spermatophyta</taxon>
        <taxon>Magnoliopsida</taxon>
        <taxon>eudicotyledons</taxon>
        <taxon>Gunneridae</taxon>
        <taxon>Pentapetalae</taxon>
        <taxon>rosids</taxon>
        <taxon>malvids</taxon>
        <taxon>Brassicales</taxon>
        <taxon>Brassicaceae</taxon>
        <taxon>Brassiceae</taxon>
        <taxon>Brassica</taxon>
    </lineage>
</organism>
<feature type="compositionally biased region" description="Basic residues" evidence="1">
    <location>
        <begin position="154"/>
        <end position="167"/>
    </location>
</feature>
<proteinExistence type="predicted"/>
<accession>A0A8S9HJV3</accession>
<evidence type="ECO:0000256" key="1">
    <source>
        <dbReference type="SAM" id="MobiDB-lite"/>
    </source>
</evidence>
<evidence type="ECO:0000313" key="3">
    <source>
        <dbReference type="Proteomes" id="UP000712281"/>
    </source>
</evidence>
<feature type="region of interest" description="Disordered" evidence="1">
    <location>
        <begin position="123"/>
        <end position="187"/>
    </location>
</feature>
<feature type="compositionally biased region" description="Basic and acidic residues" evidence="1">
    <location>
        <begin position="168"/>
        <end position="187"/>
    </location>
</feature>
<dbReference type="Proteomes" id="UP000712281">
    <property type="component" value="Unassembled WGS sequence"/>
</dbReference>
<dbReference type="AlphaFoldDB" id="A0A8S9HJV3"/>
<dbReference type="EMBL" id="QGKW02001940">
    <property type="protein sequence ID" value="KAF2555848.1"/>
    <property type="molecule type" value="Genomic_DNA"/>
</dbReference>
<name>A0A8S9HJV3_BRACR</name>
<comment type="caution">
    <text evidence="2">The sequence shown here is derived from an EMBL/GenBank/DDBJ whole genome shotgun (WGS) entry which is preliminary data.</text>
</comment>
<protein>
    <submittedName>
        <fullName evidence="2">Uncharacterized protein</fullName>
    </submittedName>
</protein>
<gene>
    <name evidence="2" type="ORF">F2Q68_00014831</name>
</gene>
<sequence>MKDTRIVQGRQEQRRACRGKILQEIAHTATGTEEYNPINLVKASFCKRLFNQKEPLEATYDWCLLSEVTLVAIEITDSLMLRKKVRLQQSLTQVQRRGLKDHTIQVVTSKRLHRPEKIIKLRSLSSASKAGARQGKARRLCSTASPPYHSHPLPTKKLHSRPHSPTKKRPDCISTKKEEDESKLHSY</sequence>
<reference evidence="2" key="1">
    <citation type="submission" date="2019-12" db="EMBL/GenBank/DDBJ databases">
        <title>Genome sequencing and annotation of Brassica cretica.</title>
        <authorList>
            <person name="Studholme D.J."/>
            <person name="Sarris P.F."/>
        </authorList>
    </citation>
    <scope>NUCLEOTIDE SEQUENCE</scope>
    <source>
        <strain evidence="2">PFS-001/15</strain>
        <tissue evidence="2">Leaf</tissue>
    </source>
</reference>
<evidence type="ECO:0000313" key="2">
    <source>
        <dbReference type="EMBL" id="KAF2555848.1"/>
    </source>
</evidence>